<feature type="transmembrane region" description="Helical" evidence="7">
    <location>
        <begin position="252"/>
        <end position="270"/>
    </location>
</feature>
<protein>
    <submittedName>
        <fullName evidence="9">Various chains-domain-containing protein</fullName>
    </submittedName>
</protein>
<evidence type="ECO:0000256" key="5">
    <source>
        <dbReference type="ARBA" id="ARBA00022989"/>
    </source>
</evidence>
<evidence type="ECO:0000259" key="8">
    <source>
        <dbReference type="Pfam" id="PF00361"/>
    </source>
</evidence>
<dbReference type="InterPro" id="IPR010227">
    <property type="entry name" value="NADH_Q_OxRdtase_chainM/4"/>
</dbReference>
<sequence length="413" mass="46021">MFVVYSIVIIPFIGAIHVSLTDEKRVGGIRRLSLIYTCMTYYISIMIWIEFDGSKVGIQIVSKFTGWDIFNIAFGVDGLSVFFVLLTALTIPIAVISGYYIEERNQKLYLSLIMIFSGFIILVFISLDLIIFYVSFEAVLVPLTLLVGIYGGRRRISAAYLLFLYTLFGSLPMLLSFLSIYTITKTTNIVVLSIMSKDYPNMIWLGIFIGLATAHAEANSAVSVVLAGLVLKLATYAHIRVLIQLITDQTEYFQGIVLVISMISVIYTAFICMRQTDFKQLVAYSLINHIGIVCLGIYSNTVTGVEGGIMLLISHGVVSPALFILVGGVIYDRYHNRTIRYYRGEFISLAGVFQTFPVITILASSSIVISALIDITRQEFHVLIPLLILMLALGVYPNIVLDYLHVSCSSLIY</sequence>
<comment type="caution">
    <text evidence="9">The sequence shown here is derived from an EMBL/GenBank/DDBJ whole genome shotgun (WGS) entry which is preliminary data.</text>
</comment>
<comment type="subcellular location">
    <subcellularLocation>
        <location evidence="2">Membrane</location>
        <topology evidence="2">Multi-pass membrane protein</topology>
    </subcellularLocation>
</comment>
<dbReference type="Pfam" id="PF00361">
    <property type="entry name" value="Proton_antipo_M"/>
    <property type="match status" value="1"/>
</dbReference>
<dbReference type="Proteomes" id="UP001153365">
    <property type="component" value="Unassembled WGS sequence"/>
</dbReference>
<dbReference type="PANTHER" id="PTHR43507">
    <property type="entry name" value="NADH-UBIQUINONE OXIDOREDUCTASE CHAIN 4"/>
    <property type="match status" value="1"/>
</dbReference>
<evidence type="ECO:0000256" key="7">
    <source>
        <dbReference type="SAM" id="Phobius"/>
    </source>
</evidence>
<evidence type="ECO:0000313" key="9">
    <source>
        <dbReference type="EMBL" id="CAH7670163.1"/>
    </source>
</evidence>
<feature type="transmembrane region" description="Helical" evidence="7">
    <location>
        <begin position="310"/>
        <end position="331"/>
    </location>
</feature>
<evidence type="ECO:0000256" key="1">
    <source>
        <dbReference type="ARBA" id="ARBA00003257"/>
    </source>
</evidence>
<dbReference type="GO" id="GO:0003954">
    <property type="term" value="F:NADH dehydrogenase activity"/>
    <property type="evidence" value="ECO:0007669"/>
    <property type="project" value="TreeGrafter"/>
</dbReference>
<organism evidence="9 10">
    <name type="scientific">Phakopsora pachyrhizi</name>
    <name type="common">Asian soybean rust disease fungus</name>
    <dbReference type="NCBI Taxonomy" id="170000"/>
    <lineage>
        <taxon>Eukaryota</taxon>
        <taxon>Fungi</taxon>
        <taxon>Dikarya</taxon>
        <taxon>Basidiomycota</taxon>
        <taxon>Pucciniomycotina</taxon>
        <taxon>Pucciniomycetes</taxon>
        <taxon>Pucciniales</taxon>
        <taxon>Phakopsoraceae</taxon>
        <taxon>Phakopsora</taxon>
    </lineage>
</organism>
<dbReference type="AlphaFoldDB" id="A0AAV0AP27"/>
<feature type="transmembrane region" description="Helical" evidence="7">
    <location>
        <begin position="108"/>
        <end position="125"/>
    </location>
</feature>
<accession>A0AAV0AP27</accession>
<feature type="transmembrane region" description="Helical" evidence="7">
    <location>
        <begin position="282"/>
        <end position="298"/>
    </location>
</feature>
<dbReference type="GO" id="GO:0015990">
    <property type="term" value="P:electron transport coupled proton transport"/>
    <property type="evidence" value="ECO:0007669"/>
    <property type="project" value="TreeGrafter"/>
</dbReference>
<dbReference type="GO" id="GO:0048039">
    <property type="term" value="F:ubiquinone binding"/>
    <property type="evidence" value="ECO:0007669"/>
    <property type="project" value="TreeGrafter"/>
</dbReference>
<evidence type="ECO:0000256" key="4">
    <source>
        <dbReference type="ARBA" id="ARBA00022692"/>
    </source>
</evidence>
<feature type="domain" description="NADH:quinone oxidoreductase/Mrp antiporter transmembrane" evidence="8">
    <location>
        <begin position="126"/>
        <end position="344"/>
    </location>
</feature>
<dbReference type="InterPro" id="IPR003918">
    <property type="entry name" value="NADH_UbQ_OxRdtase"/>
</dbReference>
<comment type="function">
    <text evidence="1">Core subunit of the mitochondrial membrane respiratory chain NADH dehydrogenase (Complex I) that is believed to belong to the minimal assembly required for catalysis. Complex I functions in the transfer of electrons from NADH to the respiratory chain. The immediate electron acceptor for the enzyme is believed to be ubiquinone.</text>
</comment>
<keyword evidence="4 7" id="KW-0812">Transmembrane</keyword>
<keyword evidence="6 7" id="KW-0472">Membrane</keyword>
<feature type="transmembrane region" description="Helical" evidence="7">
    <location>
        <begin position="69"/>
        <end position="96"/>
    </location>
</feature>
<dbReference type="NCBIfam" id="TIGR01972">
    <property type="entry name" value="NDH_I_M"/>
    <property type="match status" value="1"/>
</dbReference>
<comment type="similarity">
    <text evidence="3">Belongs to the complex I subunit 4 family.</text>
</comment>
<feature type="transmembrane region" description="Helical" evidence="7">
    <location>
        <begin position="351"/>
        <end position="373"/>
    </location>
</feature>
<keyword evidence="5 7" id="KW-1133">Transmembrane helix</keyword>
<dbReference type="PRINTS" id="PR01437">
    <property type="entry name" value="NUOXDRDTASE4"/>
</dbReference>
<keyword evidence="10" id="KW-1185">Reference proteome</keyword>
<evidence type="ECO:0000256" key="6">
    <source>
        <dbReference type="ARBA" id="ARBA00023136"/>
    </source>
</evidence>
<evidence type="ECO:0000256" key="2">
    <source>
        <dbReference type="ARBA" id="ARBA00004141"/>
    </source>
</evidence>
<feature type="transmembrane region" description="Helical" evidence="7">
    <location>
        <begin position="32"/>
        <end position="49"/>
    </location>
</feature>
<feature type="transmembrane region" description="Helical" evidence="7">
    <location>
        <begin position="131"/>
        <end position="150"/>
    </location>
</feature>
<evidence type="ECO:0000313" key="10">
    <source>
        <dbReference type="Proteomes" id="UP001153365"/>
    </source>
</evidence>
<name>A0AAV0AP27_PHAPC</name>
<dbReference type="GO" id="GO:0016020">
    <property type="term" value="C:membrane"/>
    <property type="evidence" value="ECO:0007669"/>
    <property type="project" value="UniProtKB-SubCell"/>
</dbReference>
<evidence type="ECO:0000256" key="3">
    <source>
        <dbReference type="ARBA" id="ARBA00009025"/>
    </source>
</evidence>
<feature type="transmembrane region" description="Helical" evidence="7">
    <location>
        <begin position="380"/>
        <end position="399"/>
    </location>
</feature>
<feature type="transmembrane region" description="Helical" evidence="7">
    <location>
        <begin position="203"/>
        <end position="231"/>
    </location>
</feature>
<dbReference type="GO" id="GO:0042773">
    <property type="term" value="P:ATP synthesis coupled electron transport"/>
    <property type="evidence" value="ECO:0007669"/>
    <property type="project" value="InterPro"/>
</dbReference>
<gene>
    <name evidence="9" type="ORF">PPACK8108_LOCUS4870</name>
</gene>
<dbReference type="PANTHER" id="PTHR43507:SF1">
    <property type="entry name" value="NADH-UBIQUINONE OXIDOREDUCTASE CHAIN 4"/>
    <property type="match status" value="1"/>
</dbReference>
<dbReference type="InterPro" id="IPR001750">
    <property type="entry name" value="ND/Mrp_TM"/>
</dbReference>
<reference evidence="9" key="1">
    <citation type="submission" date="2022-06" db="EMBL/GenBank/DDBJ databases">
        <authorList>
            <consortium name="SYNGENTA / RWTH Aachen University"/>
        </authorList>
    </citation>
    <scope>NUCLEOTIDE SEQUENCE</scope>
</reference>
<dbReference type="EMBL" id="CALTRL010000952">
    <property type="protein sequence ID" value="CAH7670163.1"/>
    <property type="molecule type" value="Genomic_DNA"/>
</dbReference>
<proteinExistence type="inferred from homology"/>
<dbReference type="GO" id="GO:0008137">
    <property type="term" value="F:NADH dehydrogenase (ubiquinone) activity"/>
    <property type="evidence" value="ECO:0007669"/>
    <property type="project" value="InterPro"/>
</dbReference>
<feature type="transmembrane region" description="Helical" evidence="7">
    <location>
        <begin position="162"/>
        <end position="183"/>
    </location>
</feature>